<dbReference type="KEGG" id="rbg:BG454_16120"/>
<proteinExistence type="predicted"/>
<accession>A0A2K8KEX3</accession>
<dbReference type="PANTHER" id="PTHR30432">
    <property type="entry name" value="TRANSCRIPTIONAL REGULATOR MODE"/>
    <property type="match status" value="1"/>
</dbReference>
<feature type="domain" description="HTH lysR-type" evidence="1">
    <location>
        <begin position="30"/>
        <end position="89"/>
    </location>
</feature>
<protein>
    <submittedName>
        <fullName evidence="2">Molybdenum-binding transcriptional regulator</fullName>
    </submittedName>
</protein>
<dbReference type="Gene3D" id="1.10.10.10">
    <property type="entry name" value="Winged helix-like DNA-binding domain superfamily/Winged helix DNA-binding domain"/>
    <property type="match status" value="1"/>
</dbReference>
<sequence length="125" mass="13410">MSHSNRPPPPTLRIRIVFGKDGMIGPGKAELLERIDRCGSIAAAGREMNMSYKRAWELIGTLNSMFHDPVVESTRGGSGGGGAVLTDTGKQVLALYRSFEAQCATAGAQQLESLHALLKDREVQG</sequence>
<organism evidence="2 3">
    <name type="scientific">Roseinatronobacter bogoriensis subsp. barguzinensis</name>
    <dbReference type="NCBI Taxonomy" id="441209"/>
    <lineage>
        <taxon>Bacteria</taxon>
        <taxon>Pseudomonadati</taxon>
        <taxon>Pseudomonadota</taxon>
        <taxon>Alphaproteobacteria</taxon>
        <taxon>Rhodobacterales</taxon>
        <taxon>Paracoccaceae</taxon>
        <taxon>Roseinatronobacter</taxon>
    </lineage>
</organism>
<gene>
    <name evidence="2" type="ORF">BG454_16120</name>
</gene>
<dbReference type="EMBL" id="CP024899">
    <property type="protein sequence ID" value="ATX67971.1"/>
    <property type="molecule type" value="Genomic_DNA"/>
</dbReference>
<dbReference type="Pfam" id="PF00126">
    <property type="entry name" value="HTH_1"/>
    <property type="match status" value="1"/>
</dbReference>
<dbReference type="InterPro" id="IPR036390">
    <property type="entry name" value="WH_DNA-bd_sf"/>
</dbReference>
<dbReference type="PANTHER" id="PTHR30432:SF1">
    <property type="entry name" value="DNA-BINDING TRANSCRIPTIONAL DUAL REGULATOR MODE"/>
    <property type="match status" value="1"/>
</dbReference>
<evidence type="ECO:0000313" key="2">
    <source>
        <dbReference type="EMBL" id="ATX67971.1"/>
    </source>
</evidence>
<name>A0A2K8KEX3_9RHOB</name>
<dbReference type="STRING" id="441209.GCA_001870665_03006"/>
<dbReference type="OrthoDB" id="9800709at2"/>
<dbReference type="InterPro" id="IPR051815">
    <property type="entry name" value="Molybdate_resp_trans_reg"/>
</dbReference>
<dbReference type="GO" id="GO:0003700">
    <property type="term" value="F:DNA-binding transcription factor activity"/>
    <property type="evidence" value="ECO:0007669"/>
    <property type="project" value="InterPro"/>
</dbReference>
<evidence type="ECO:0000313" key="3">
    <source>
        <dbReference type="Proteomes" id="UP000228948"/>
    </source>
</evidence>
<keyword evidence="3" id="KW-1185">Reference proteome</keyword>
<dbReference type="InterPro" id="IPR000847">
    <property type="entry name" value="LysR_HTH_N"/>
</dbReference>
<reference evidence="2 3" key="1">
    <citation type="submission" date="2017-11" db="EMBL/GenBank/DDBJ databases">
        <title>Revised Sequence and Annotation of the Rhodobaca barguzinensis strain alga05 Genome.</title>
        <authorList>
            <person name="Kopejtka K."/>
            <person name="Tomasch J.M."/>
            <person name="Bunk B."/>
            <person name="Koblizek M."/>
        </authorList>
    </citation>
    <scope>NUCLEOTIDE SEQUENCE [LARGE SCALE GENOMIC DNA]</scope>
    <source>
        <strain evidence="3">alga05</strain>
    </source>
</reference>
<dbReference type="Proteomes" id="UP000228948">
    <property type="component" value="Chromosome"/>
</dbReference>
<evidence type="ECO:0000259" key="1">
    <source>
        <dbReference type="Pfam" id="PF00126"/>
    </source>
</evidence>
<dbReference type="SUPFAM" id="SSF46785">
    <property type="entry name" value="Winged helix' DNA-binding domain"/>
    <property type="match status" value="1"/>
</dbReference>
<dbReference type="InterPro" id="IPR036388">
    <property type="entry name" value="WH-like_DNA-bd_sf"/>
</dbReference>
<dbReference type="AlphaFoldDB" id="A0A2K8KEX3"/>